<dbReference type="AlphaFoldDB" id="A0AAD4GF91"/>
<keyword evidence="2" id="KW-1185">Reference proteome</keyword>
<sequence>GSASGSTLSNYAAGIKAWHPLYGQPWNICQDELHLTLQGAACLALRSSKRAKRYMYMADGVHFDKGAPMWFGVHFPVGRVFAFKLESQIWVQNLAGNY</sequence>
<reference evidence="1" key="1">
    <citation type="submission" date="2019-10" db="EMBL/GenBank/DDBJ databases">
        <authorList>
            <consortium name="DOE Joint Genome Institute"/>
            <person name="Kuo A."/>
            <person name="Miyauchi S."/>
            <person name="Kiss E."/>
            <person name="Drula E."/>
            <person name="Kohler A."/>
            <person name="Sanchez-Garcia M."/>
            <person name="Andreopoulos B."/>
            <person name="Barry K.W."/>
            <person name="Bonito G."/>
            <person name="Buee M."/>
            <person name="Carver A."/>
            <person name="Chen C."/>
            <person name="Cichocki N."/>
            <person name="Clum A."/>
            <person name="Culley D."/>
            <person name="Crous P.W."/>
            <person name="Fauchery L."/>
            <person name="Girlanda M."/>
            <person name="Hayes R."/>
            <person name="Keri Z."/>
            <person name="LaButti K."/>
            <person name="Lipzen A."/>
            <person name="Lombard V."/>
            <person name="Magnuson J."/>
            <person name="Maillard F."/>
            <person name="Morin E."/>
            <person name="Murat C."/>
            <person name="Nolan M."/>
            <person name="Ohm R."/>
            <person name="Pangilinan J."/>
            <person name="Pereira M."/>
            <person name="Perotto S."/>
            <person name="Peter M."/>
            <person name="Riley R."/>
            <person name="Sitrit Y."/>
            <person name="Stielow B."/>
            <person name="Szollosi G."/>
            <person name="Zifcakova L."/>
            <person name="Stursova M."/>
            <person name="Spatafora J.W."/>
            <person name="Tedersoo L."/>
            <person name="Vaario L.-M."/>
            <person name="Yamada A."/>
            <person name="Yan M."/>
            <person name="Wang P."/>
            <person name="Xu J."/>
            <person name="Bruns T."/>
            <person name="Baldrian P."/>
            <person name="Vilgalys R."/>
            <person name="Henrissat B."/>
            <person name="Grigoriev I.V."/>
            <person name="Hibbett D."/>
            <person name="Nagy L.G."/>
            <person name="Martin F.M."/>
        </authorList>
    </citation>
    <scope>NUCLEOTIDE SEQUENCE</scope>
    <source>
        <strain evidence="1">BED1</strain>
    </source>
</reference>
<feature type="non-terminal residue" evidence="1">
    <location>
        <position position="1"/>
    </location>
</feature>
<name>A0AAD4GF91_BOLED</name>
<evidence type="ECO:0000313" key="2">
    <source>
        <dbReference type="Proteomes" id="UP001194468"/>
    </source>
</evidence>
<accession>A0AAD4GF91</accession>
<dbReference type="Proteomes" id="UP001194468">
    <property type="component" value="Unassembled WGS sequence"/>
</dbReference>
<protein>
    <submittedName>
        <fullName evidence="1">Uncharacterized protein</fullName>
    </submittedName>
</protein>
<proteinExistence type="predicted"/>
<dbReference type="EMBL" id="WHUW01000014">
    <property type="protein sequence ID" value="KAF8439440.1"/>
    <property type="molecule type" value="Genomic_DNA"/>
</dbReference>
<comment type="caution">
    <text evidence="1">The sequence shown here is derived from an EMBL/GenBank/DDBJ whole genome shotgun (WGS) entry which is preliminary data.</text>
</comment>
<organism evidence="1 2">
    <name type="scientific">Boletus edulis BED1</name>
    <dbReference type="NCBI Taxonomy" id="1328754"/>
    <lineage>
        <taxon>Eukaryota</taxon>
        <taxon>Fungi</taxon>
        <taxon>Dikarya</taxon>
        <taxon>Basidiomycota</taxon>
        <taxon>Agaricomycotina</taxon>
        <taxon>Agaricomycetes</taxon>
        <taxon>Agaricomycetidae</taxon>
        <taxon>Boletales</taxon>
        <taxon>Boletineae</taxon>
        <taxon>Boletaceae</taxon>
        <taxon>Boletoideae</taxon>
        <taxon>Boletus</taxon>
    </lineage>
</organism>
<evidence type="ECO:0000313" key="1">
    <source>
        <dbReference type="EMBL" id="KAF8439440.1"/>
    </source>
</evidence>
<gene>
    <name evidence="1" type="ORF">L210DRAFT_3402178</name>
</gene>
<reference evidence="1" key="2">
    <citation type="journal article" date="2020" name="Nat. Commun.">
        <title>Large-scale genome sequencing of mycorrhizal fungi provides insights into the early evolution of symbiotic traits.</title>
        <authorList>
            <person name="Miyauchi S."/>
            <person name="Kiss E."/>
            <person name="Kuo A."/>
            <person name="Drula E."/>
            <person name="Kohler A."/>
            <person name="Sanchez-Garcia M."/>
            <person name="Morin E."/>
            <person name="Andreopoulos B."/>
            <person name="Barry K.W."/>
            <person name="Bonito G."/>
            <person name="Buee M."/>
            <person name="Carver A."/>
            <person name="Chen C."/>
            <person name="Cichocki N."/>
            <person name="Clum A."/>
            <person name="Culley D."/>
            <person name="Crous P.W."/>
            <person name="Fauchery L."/>
            <person name="Girlanda M."/>
            <person name="Hayes R.D."/>
            <person name="Keri Z."/>
            <person name="LaButti K."/>
            <person name="Lipzen A."/>
            <person name="Lombard V."/>
            <person name="Magnuson J."/>
            <person name="Maillard F."/>
            <person name="Murat C."/>
            <person name="Nolan M."/>
            <person name="Ohm R.A."/>
            <person name="Pangilinan J."/>
            <person name="Pereira M.F."/>
            <person name="Perotto S."/>
            <person name="Peter M."/>
            <person name="Pfister S."/>
            <person name="Riley R."/>
            <person name="Sitrit Y."/>
            <person name="Stielow J.B."/>
            <person name="Szollosi G."/>
            <person name="Zifcakova L."/>
            <person name="Stursova M."/>
            <person name="Spatafora J.W."/>
            <person name="Tedersoo L."/>
            <person name="Vaario L.M."/>
            <person name="Yamada A."/>
            <person name="Yan M."/>
            <person name="Wang P."/>
            <person name="Xu J."/>
            <person name="Bruns T."/>
            <person name="Baldrian P."/>
            <person name="Vilgalys R."/>
            <person name="Dunand C."/>
            <person name="Henrissat B."/>
            <person name="Grigoriev I.V."/>
            <person name="Hibbett D."/>
            <person name="Nagy L.G."/>
            <person name="Martin F.M."/>
        </authorList>
    </citation>
    <scope>NUCLEOTIDE SEQUENCE</scope>
    <source>
        <strain evidence="1">BED1</strain>
    </source>
</reference>